<name>A0A317SWM8_9PEZI</name>
<accession>A0A317SWM8</accession>
<evidence type="ECO:0000313" key="3">
    <source>
        <dbReference type="Proteomes" id="UP000246991"/>
    </source>
</evidence>
<dbReference type="EMBL" id="PYWC01000016">
    <property type="protein sequence ID" value="PWW78220.1"/>
    <property type="molecule type" value="Genomic_DNA"/>
</dbReference>
<organism evidence="2 3">
    <name type="scientific">Tuber magnatum</name>
    <name type="common">white Piedmont truffle</name>
    <dbReference type="NCBI Taxonomy" id="42249"/>
    <lineage>
        <taxon>Eukaryota</taxon>
        <taxon>Fungi</taxon>
        <taxon>Dikarya</taxon>
        <taxon>Ascomycota</taxon>
        <taxon>Pezizomycotina</taxon>
        <taxon>Pezizomycetes</taxon>
        <taxon>Pezizales</taxon>
        <taxon>Tuberaceae</taxon>
        <taxon>Tuber</taxon>
    </lineage>
</organism>
<dbReference type="Proteomes" id="UP000246991">
    <property type="component" value="Unassembled WGS sequence"/>
</dbReference>
<evidence type="ECO:0000256" key="1">
    <source>
        <dbReference type="SAM" id="MobiDB-lite"/>
    </source>
</evidence>
<reference evidence="2 3" key="1">
    <citation type="submission" date="2018-03" db="EMBL/GenBank/DDBJ databases">
        <title>Genomes of Pezizomycetes fungi and the evolution of truffles.</title>
        <authorList>
            <person name="Murat C."/>
            <person name="Payen T."/>
            <person name="Noel B."/>
            <person name="Kuo A."/>
            <person name="Martin F.M."/>
        </authorList>
    </citation>
    <scope>NUCLEOTIDE SEQUENCE [LARGE SCALE GENOMIC DNA]</scope>
    <source>
        <strain evidence="2">091103-1</strain>
    </source>
</reference>
<evidence type="ECO:0000313" key="2">
    <source>
        <dbReference type="EMBL" id="PWW78220.1"/>
    </source>
</evidence>
<protein>
    <submittedName>
        <fullName evidence="2">Uncharacterized protein</fullName>
    </submittedName>
</protein>
<feature type="region of interest" description="Disordered" evidence="1">
    <location>
        <begin position="101"/>
        <end position="121"/>
    </location>
</feature>
<keyword evidence="3" id="KW-1185">Reference proteome</keyword>
<dbReference type="AlphaFoldDB" id="A0A317SWM8"/>
<feature type="compositionally biased region" description="Basic and acidic residues" evidence="1">
    <location>
        <begin position="112"/>
        <end position="121"/>
    </location>
</feature>
<comment type="caution">
    <text evidence="2">The sequence shown here is derived from an EMBL/GenBank/DDBJ whole genome shotgun (WGS) entry which is preliminary data.</text>
</comment>
<proteinExistence type="predicted"/>
<dbReference type="OrthoDB" id="10452957at2759"/>
<sequence length="121" mass="13693">MVTVTGLVFLLDNKIDGSIKDHSIFKVDIIKSIAELGDELRKLINDGNAAVHKEFAKLKSDQKLMEWQLHFLFFGGSSVRLVLWSLKDYIQLRFPTFFTSEKGTPPLRATRGHSEEAAEVT</sequence>
<gene>
    <name evidence="2" type="ORF">C7212DRAFT_345053</name>
</gene>